<sequence length="123" mass="13555">MSGVEGRRQTGEAMFGRVYGPVVPIPPAEKRDAFIDNTIDHLFGEIWSRDVLDIRSRRLLIIGAVLALGETGIQEVQLRAALANGELTAAEAREILVFMVNYVGYPRASGFQQVLNRVLAEQS</sequence>
<proteinExistence type="predicted"/>
<evidence type="ECO:0000259" key="1">
    <source>
        <dbReference type="Pfam" id="PF02627"/>
    </source>
</evidence>
<evidence type="ECO:0000313" key="3">
    <source>
        <dbReference type="Proteomes" id="UP000198281"/>
    </source>
</evidence>
<name>A0A239BBT5_9SPHN</name>
<dbReference type="EMBL" id="FZOS01000001">
    <property type="protein sequence ID" value="SNS05406.1"/>
    <property type="molecule type" value="Genomic_DNA"/>
</dbReference>
<accession>A0A239BBT5</accession>
<evidence type="ECO:0000313" key="2">
    <source>
        <dbReference type="EMBL" id="SNS05406.1"/>
    </source>
</evidence>
<dbReference type="InterPro" id="IPR003779">
    <property type="entry name" value="CMD-like"/>
</dbReference>
<dbReference type="Pfam" id="PF02627">
    <property type="entry name" value="CMD"/>
    <property type="match status" value="1"/>
</dbReference>
<dbReference type="PANTHER" id="PTHR33570:SF2">
    <property type="entry name" value="CARBOXYMUCONOLACTONE DECARBOXYLASE-LIKE DOMAIN-CONTAINING PROTEIN"/>
    <property type="match status" value="1"/>
</dbReference>
<dbReference type="Gene3D" id="1.20.1290.10">
    <property type="entry name" value="AhpD-like"/>
    <property type="match status" value="1"/>
</dbReference>
<dbReference type="RefSeq" id="WP_089217606.1">
    <property type="nucleotide sequence ID" value="NZ_FZOS01000001.1"/>
</dbReference>
<dbReference type="OrthoDB" id="9801400at2"/>
<reference evidence="3" key="1">
    <citation type="submission" date="2017-06" db="EMBL/GenBank/DDBJ databases">
        <authorList>
            <person name="Varghese N."/>
            <person name="Submissions S."/>
        </authorList>
    </citation>
    <scope>NUCLEOTIDE SEQUENCE [LARGE SCALE GENOMIC DNA]</scope>
    <source>
        <strain evidence="3">LNB2</strain>
    </source>
</reference>
<protein>
    <submittedName>
        <fullName evidence="2">4-carboxymuconolactone decarboxylase</fullName>
    </submittedName>
</protein>
<dbReference type="InterPro" id="IPR029032">
    <property type="entry name" value="AhpD-like"/>
</dbReference>
<dbReference type="GO" id="GO:0051920">
    <property type="term" value="F:peroxiredoxin activity"/>
    <property type="evidence" value="ECO:0007669"/>
    <property type="project" value="InterPro"/>
</dbReference>
<keyword evidence="3" id="KW-1185">Reference proteome</keyword>
<feature type="domain" description="Carboxymuconolactone decarboxylase-like" evidence="1">
    <location>
        <begin position="39"/>
        <end position="109"/>
    </location>
</feature>
<gene>
    <name evidence="2" type="ORF">SAMN06295912_10156</name>
</gene>
<dbReference type="AlphaFoldDB" id="A0A239BBT5"/>
<dbReference type="PANTHER" id="PTHR33570">
    <property type="entry name" value="4-CARBOXYMUCONOLACTONE DECARBOXYLASE FAMILY PROTEIN"/>
    <property type="match status" value="1"/>
</dbReference>
<dbReference type="SUPFAM" id="SSF69118">
    <property type="entry name" value="AhpD-like"/>
    <property type="match status" value="1"/>
</dbReference>
<dbReference type="Proteomes" id="UP000198281">
    <property type="component" value="Unassembled WGS sequence"/>
</dbReference>
<organism evidence="2 3">
    <name type="scientific">Edaphosphingomonas laterariae</name>
    <dbReference type="NCBI Taxonomy" id="861865"/>
    <lineage>
        <taxon>Bacteria</taxon>
        <taxon>Pseudomonadati</taxon>
        <taxon>Pseudomonadota</taxon>
        <taxon>Alphaproteobacteria</taxon>
        <taxon>Sphingomonadales</taxon>
        <taxon>Rhizorhabdaceae</taxon>
        <taxon>Edaphosphingomonas</taxon>
    </lineage>
</organism>
<dbReference type="InterPro" id="IPR052512">
    <property type="entry name" value="4CMD/NDH-1_regulator"/>
</dbReference>